<feature type="transmembrane region" description="Helical" evidence="3">
    <location>
        <begin position="281"/>
        <end position="304"/>
    </location>
</feature>
<dbReference type="GO" id="GO:0052621">
    <property type="term" value="F:diguanylate cyclase activity"/>
    <property type="evidence" value="ECO:0007669"/>
    <property type="project" value="UniProtKB-EC"/>
</dbReference>
<evidence type="ECO:0000259" key="4">
    <source>
        <dbReference type="PROSITE" id="PS50887"/>
    </source>
</evidence>
<dbReference type="InterPro" id="IPR029787">
    <property type="entry name" value="Nucleotide_cyclase"/>
</dbReference>
<dbReference type="InterPro" id="IPR050469">
    <property type="entry name" value="Diguanylate_Cyclase"/>
</dbReference>
<feature type="transmembrane region" description="Helical" evidence="3">
    <location>
        <begin position="12"/>
        <end position="33"/>
    </location>
</feature>
<evidence type="ECO:0000256" key="1">
    <source>
        <dbReference type="ARBA" id="ARBA00012528"/>
    </source>
</evidence>
<evidence type="ECO:0000313" key="5">
    <source>
        <dbReference type="EMBL" id="MDM7860853.1"/>
    </source>
</evidence>
<dbReference type="PANTHER" id="PTHR45138:SF9">
    <property type="entry name" value="DIGUANYLATE CYCLASE DGCM-RELATED"/>
    <property type="match status" value="1"/>
</dbReference>
<keyword evidence="3" id="KW-0472">Membrane</keyword>
<dbReference type="CDD" id="cd18773">
    <property type="entry name" value="PDC1_HK_sensor"/>
    <property type="match status" value="1"/>
</dbReference>
<dbReference type="CDD" id="cd01949">
    <property type="entry name" value="GGDEF"/>
    <property type="match status" value="1"/>
</dbReference>
<dbReference type="Gene3D" id="3.30.70.270">
    <property type="match status" value="1"/>
</dbReference>
<evidence type="ECO:0000313" key="6">
    <source>
        <dbReference type="Proteomes" id="UP001234343"/>
    </source>
</evidence>
<sequence>MIRSIFNKYYQNLLIVILISLLAVFAVTCFIAINNIVSEQSKIQQQSVSPVYALVNRELLKPLHIAETFAETITFNGLLDGGAVDQDLILEQLARMEKRLNLTFFVALENERVQLMSNGRQFDLIEGQVYWYFEALKSDNRILADLGQVGDVHLFFDVRIYSDDGDFLGFVGVGKRIKHFVDTFASYKETYNYDFLFVNENDQVILTSLPDLVVTDEFIPSLASLAWFEDGQMNLQNLDSQIVEHDGLDTLITEIQIPQLNWRLLLLVPLAERQAKLTRTFVVNAVLASTVIIVTLSIMFFLFVTYKRHLEKKLEIDNLTGLVNRSYLHRRFNRLHTTSTDLCVAIVDLDHFKQVNDNYGHNAGDLVLRQVANILTSVLRADDTVCRWGGEEFVLMLPNTSADNCMALLERARLKFVETPVVFAGNTIEYSASFGIVAGNSKDQLSKLLGNADVALYESKRQGRNRVTLYSE</sequence>
<keyword evidence="5" id="KW-0548">Nucleotidyltransferase</keyword>
<gene>
    <name evidence="5" type="ORF">QTP81_09620</name>
</gene>
<keyword evidence="5" id="KW-0808">Transferase</keyword>
<keyword evidence="3" id="KW-1133">Transmembrane helix</keyword>
<feature type="domain" description="GGDEF" evidence="4">
    <location>
        <begin position="340"/>
        <end position="472"/>
    </location>
</feature>
<dbReference type="SMART" id="SM00267">
    <property type="entry name" value="GGDEF"/>
    <property type="match status" value="1"/>
</dbReference>
<dbReference type="PROSITE" id="PS50887">
    <property type="entry name" value="GGDEF"/>
    <property type="match status" value="1"/>
</dbReference>
<dbReference type="RefSeq" id="WP_289365138.1">
    <property type="nucleotide sequence ID" value="NZ_JAUCBP010000007.1"/>
</dbReference>
<proteinExistence type="predicted"/>
<organism evidence="5 6">
    <name type="scientific">Alteromonas arenosi</name>
    <dbReference type="NCBI Taxonomy" id="3055817"/>
    <lineage>
        <taxon>Bacteria</taxon>
        <taxon>Pseudomonadati</taxon>
        <taxon>Pseudomonadota</taxon>
        <taxon>Gammaproteobacteria</taxon>
        <taxon>Alteromonadales</taxon>
        <taxon>Alteromonadaceae</taxon>
        <taxon>Alteromonas/Salinimonas group</taxon>
        <taxon>Alteromonas</taxon>
    </lineage>
</organism>
<dbReference type="Proteomes" id="UP001234343">
    <property type="component" value="Unassembled WGS sequence"/>
</dbReference>
<dbReference type="Pfam" id="PF00990">
    <property type="entry name" value="GGDEF"/>
    <property type="match status" value="1"/>
</dbReference>
<dbReference type="EC" id="2.7.7.65" evidence="1"/>
<dbReference type="PANTHER" id="PTHR45138">
    <property type="entry name" value="REGULATORY COMPONENTS OF SENSORY TRANSDUCTION SYSTEM"/>
    <property type="match status" value="1"/>
</dbReference>
<dbReference type="EMBL" id="JAUCBP010000007">
    <property type="protein sequence ID" value="MDM7860853.1"/>
    <property type="molecule type" value="Genomic_DNA"/>
</dbReference>
<evidence type="ECO:0000256" key="3">
    <source>
        <dbReference type="SAM" id="Phobius"/>
    </source>
</evidence>
<keyword evidence="3" id="KW-0812">Transmembrane</keyword>
<protein>
    <recommendedName>
        <fullName evidence="1">diguanylate cyclase</fullName>
        <ecNumber evidence="1">2.7.7.65</ecNumber>
    </recommendedName>
</protein>
<dbReference type="SUPFAM" id="SSF55073">
    <property type="entry name" value="Nucleotide cyclase"/>
    <property type="match status" value="1"/>
</dbReference>
<comment type="catalytic activity">
    <reaction evidence="2">
        <text>2 GTP = 3',3'-c-di-GMP + 2 diphosphate</text>
        <dbReference type="Rhea" id="RHEA:24898"/>
        <dbReference type="ChEBI" id="CHEBI:33019"/>
        <dbReference type="ChEBI" id="CHEBI:37565"/>
        <dbReference type="ChEBI" id="CHEBI:58805"/>
        <dbReference type="EC" id="2.7.7.65"/>
    </reaction>
</comment>
<keyword evidence="6" id="KW-1185">Reference proteome</keyword>
<evidence type="ECO:0000256" key="2">
    <source>
        <dbReference type="ARBA" id="ARBA00034247"/>
    </source>
</evidence>
<comment type="caution">
    <text evidence="5">The sequence shown here is derived from an EMBL/GenBank/DDBJ whole genome shotgun (WGS) entry which is preliminary data.</text>
</comment>
<name>A0ABT7SXF2_9ALTE</name>
<accession>A0ABT7SXF2</accession>
<reference evidence="5 6" key="1">
    <citation type="submission" date="2023-06" db="EMBL/GenBank/DDBJ databases">
        <title>Alteromonas sp. ASW11-36 isolated from intertidal sand.</title>
        <authorList>
            <person name="Li Y."/>
        </authorList>
    </citation>
    <scope>NUCLEOTIDE SEQUENCE [LARGE SCALE GENOMIC DNA]</scope>
    <source>
        <strain evidence="5 6">ASW11-36</strain>
    </source>
</reference>
<dbReference type="InterPro" id="IPR043128">
    <property type="entry name" value="Rev_trsase/Diguanyl_cyclase"/>
</dbReference>
<dbReference type="InterPro" id="IPR000160">
    <property type="entry name" value="GGDEF_dom"/>
</dbReference>
<dbReference type="NCBIfam" id="TIGR00254">
    <property type="entry name" value="GGDEF"/>
    <property type="match status" value="1"/>
</dbReference>